<evidence type="ECO:0000256" key="1">
    <source>
        <dbReference type="ARBA" id="ARBA00004141"/>
    </source>
</evidence>
<feature type="transmembrane region" description="Helical" evidence="6">
    <location>
        <begin position="352"/>
        <end position="373"/>
    </location>
</feature>
<dbReference type="Pfam" id="PF01578">
    <property type="entry name" value="Cytochrom_C_asm"/>
    <property type="match status" value="2"/>
</dbReference>
<reference evidence="8 9" key="1">
    <citation type="submission" date="2017-06" db="EMBL/GenBank/DDBJ databases">
        <title>Novel microbial phyla capable of carbon fixation and sulfur reduction in deep-sea sediments.</title>
        <authorList>
            <person name="Huang J."/>
            <person name="Baker B."/>
            <person name="Wang Y."/>
        </authorList>
    </citation>
    <scope>NUCLEOTIDE SEQUENCE [LARGE SCALE GENOMIC DNA]</scope>
    <source>
        <strain evidence="8">B3_LCP</strain>
    </source>
</reference>
<feature type="transmembrane region" description="Helical" evidence="6">
    <location>
        <begin position="53"/>
        <end position="72"/>
    </location>
</feature>
<feature type="transmembrane region" description="Helical" evidence="6">
    <location>
        <begin position="206"/>
        <end position="227"/>
    </location>
</feature>
<feature type="transmembrane region" description="Helical" evidence="6">
    <location>
        <begin position="287"/>
        <end position="311"/>
    </location>
</feature>
<sequence length="380" mass="42492">MALGLVPQTVAIIVRWATSEHVPLSNMYEYMSLMSWMAVLILLLLIWRYKRPLMGSFISPLVFMLMVTASMLPKQVSQMLMPALQSYWITIHVTLAALGSGAFAVACAVSFIYLMKVHKGSDDDGIVRSSLLWWLFTFLCFPLILHLILVIMGVNPPSVMVINILGGQYGNSGSLAISLGIGLPVGALLLSLLYNKRIGKADDSRFGSNLFAVTASSLLLAGLISGLLNKAGIFTITERSPLRIFEFFGVILVLLWPIFFLNFWFVNRMKQKVIDKIDFNPELLDEINYKAIALGYPLYTIGALFAGAIWAEQAWGSFWSWDPKEVGALIIWLFYSGFLHARYNRQWKGSKAAILSVFGFLMVILSFFGNYFFGGQHAYT</sequence>
<dbReference type="InterPro" id="IPR045062">
    <property type="entry name" value="Cyt_c_biogenesis_CcsA/CcmC"/>
</dbReference>
<dbReference type="EMBL" id="NJBN01000013">
    <property type="protein sequence ID" value="TKJ37288.1"/>
    <property type="molecule type" value="Genomic_DNA"/>
</dbReference>
<evidence type="ECO:0000256" key="5">
    <source>
        <dbReference type="ARBA" id="ARBA00023136"/>
    </source>
</evidence>
<protein>
    <recommendedName>
        <fullName evidence="7">Cytochrome c assembly protein domain-containing protein</fullName>
    </recommendedName>
</protein>
<keyword evidence="2 6" id="KW-0812">Transmembrane</keyword>
<feature type="transmembrane region" description="Helical" evidence="6">
    <location>
        <begin position="174"/>
        <end position="194"/>
    </location>
</feature>
<keyword evidence="4 6" id="KW-1133">Transmembrane helix</keyword>
<feature type="transmembrane region" description="Helical" evidence="6">
    <location>
        <begin position="326"/>
        <end position="343"/>
    </location>
</feature>
<dbReference type="AlphaFoldDB" id="A0A532UQS1"/>
<dbReference type="GO" id="GO:0020037">
    <property type="term" value="F:heme binding"/>
    <property type="evidence" value="ECO:0007669"/>
    <property type="project" value="InterPro"/>
</dbReference>
<dbReference type="PANTHER" id="PTHR30071">
    <property type="entry name" value="HEME EXPORTER PROTEIN C"/>
    <property type="match status" value="1"/>
</dbReference>
<comment type="caution">
    <text evidence="8">The sequence shown here is derived from an EMBL/GenBank/DDBJ whole genome shotgun (WGS) entry which is preliminary data.</text>
</comment>
<feature type="domain" description="Cytochrome c assembly protein" evidence="7">
    <location>
        <begin position="24"/>
        <end position="151"/>
    </location>
</feature>
<dbReference type="InterPro" id="IPR002541">
    <property type="entry name" value="Cyt_c_assembly"/>
</dbReference>
<feature type="transmembrane region" description="Helical" evidence="6">
    <location>
        <begin position="247"/>
        <end position="266"/>
    </location>
</feature>
<organism evidence="8 9">
    <name type="scientific">candidate division LCP-89 bacterium B3_LCP</name>
    <dbReference type="NCBI Taxonomy" id="2012998"/>
    <lineage>
        <taxon>Bacteria</taxon>
        <taxon>Pseudomonadati</taxon>
        <taxon>Bacteria division LCP-89</taxon>
    </lineage>
</organism>
<feature type="transmembrane region" description="Helical" evidence="6">
    <location>
        <begin position="27"/>
        <end position="46"/>
    </location>
</feature>
<name>A0A532UQS1_UNCL8</name>
<keyword evidence="5 6" id="KW-0472">Membrane</keyword>
<evidence type="ECO:0000256" key="2">
    <source>
        <dbReference type="ARBA" id="ARBA00022692"/>
    </source>
</evidence>
<evidence type="ECO:0000256" key="6">
    <source>
        <dbReference type="SAM" id="Phobius"/>
    </source>
</evidence>
<evidence type="ECO:0000256" key="4">
    <source>
        <dbReference type="ARBA" id="ARBA00022989"/>
    </source>
</evidence>
<gene>
    <name evidence="8" type="ORF">CEE37_14280</name>
</gene>
<keyword evidence="3" id="KW-0201">Cytochrome c-type biogenesis</keyword>
<dbReference type="GO" id="GO:0017004">
    <property type="term" value="P:cytochrome complex assembly"/>
    <property type="evidence" value="ECO:0007669"/>
    <property type="project" value="UniProtKB-KW"/>
</dbReference>
<feature type="transmembrane region" description="Helical" evidence="6">
    <location>
        <begin position="87"/>
        <end position="115"/>
    </location>
</feature>
<dbReference type="Proteomes" id="UP000319619">
    <property type="component" value="Unassembled WGS sequence"/>
</dbReference>
<accession>A0A532UQS1</accession>
<evidence type="ECO:0000256" key="3">
    <source>
        <dbReference type="ARBA" id="ARBA00022748"/>
    </source>
</evidence>
<evidence type="ECO:0000313" key="9">
    <source>
        <dbReference type="Proteomes" id="UP000319619"/>
    </source>
</evidence>
<dbReference type="PANTHER" id="PTHR30071:SF1">
    <property type="entry name" value="CYTOCHROME B_B6 PROTEIN-RELATED"/>
    <property type="match status" value="1"/>
</dbReference>
<evidence type="ECO:0000313" key="8">
    <source>
        <dbReference type="EMBL" id="TKJ37288.1"/>
    </source>
</evidence>
<evidence type="ECO:0000259" key="7">
    <source>
        <dbReference type="Pfam" id="PF01578"/>
    </source>
</evidence>
<dbReference type="GO" id="GO:0005886">
    <property type="term" value="C:plasma membrane"/>
    <property type="evidence" value="ECO:0007669"/>
    <property type="project" value="TreeGrafter"/>
</dbReference>
<feature type="transmembrane region" description="Helical" evidence="6">
    <location>
        <begin position="131"/>
        <end position="154"/>
    </location>
</feature>
<feature type="domain" description="Cytochrome c assembly protein" evidence="7">
    <location>
        <begin position="262"/>
        <end position="372"/>
    </location>
</feature>
<comment type="subcellular location">
    <subcellularLocation>
        <location evidence="1">Membrane</location>
        <topology evidence="1">Multi-pass membrane protein</topology>
    </subcellularLocation>
</comment>
<proteinExistence type="predicted"/>